<name>A0AAC8W152_9PROT</name>
<reference evidence="2 3" key="2">
    <citation type="journal article" date="2016" name="Genome Announc.">
        <title>Complete Genome Sequence of a Strain of Azospirillum thiophilum Isolated from a Sulfide Spring.</title>
        <authorList>
            <person name="Fomenkov A."/>
            <person name="Vincze T."/>
            <person name="Grabovich M."/>
            <person name="Anton B.P."/>
            <person name="Dubinina G."/>
            <person name="Orlova M."/>
            <person name="Belousova E."/>
            <person name="Roberts R.J."/>
        </authorList>
    </citation>
    <scope>NUCLEOTIDE SEQUENCE [LARGE SCALE GENOMIC DNA]</scope>
    <source>
        <strain evidence="2 3">BV-S</strain>
    </source>
</reference>
<dbReference type="AlphaFoldDB" id="A0AAC8W152"/>
<dbReference type="Proteomes" id="UP000069935">
    <property type="component" value="Chromosome 2"/>
</dbReference>
<keyword evidence="3" id="KW-1185">Reference proteome</keyword>
<protein>
    <submittedName>
        <fullName evidence="2">Transposase</fullName>
    </submittedName>
</protein>
<dbReference type="EMBL" id="CP012402">
    <property type="protein sequence ID" value="ALG73183.1"/>
    <property type="molecule type" value="Genomic_DNA"/>
</dbReference>
<accession>A0AAC8W152</accession>
<dbReference type="Pfam" id="PF13586">
    <property type="entry name" value="DDE_Tnp_1_2"/>
    <property type="match status" value="1"/>
</dbReference>
<dbReference type="PANTHER" id="PTHR30007:SF1">
    <property type="entry name" value="BLR1914 PROTEIN"/>
    <property type="match status" value="1"/>
</dbReference>
<evidence type="ECO:0000313" key="3">
    <source>
        <dbReference type="Proteomes" id="UP000069935"/>
    </source>
</evidence>
<evidence type="ECO:0000259" key="1">
    <source>
        <dbReference type="Pfam" id="PF13586"/>
    </source>
</evidence>
<feature type="domain" description="Transposase DDE" evidence="1">
    <location>
        <begin position="7"/>
        <end position="88"/>
    </location>
</feature>
<dbReference type="KEGG" id="ati:AL072_17450"/>
<sequence>MPATDLLHGDKGYDSAAVRRKIEEAGVAPNIPPRAYKRWKNCFSPYLYRNRNVIERMFGRLKDFRRIATRYDRSATNFMAAVQIAATVSYWL</sequence>
<gene>
    <name evidence="2" type="ORF">AL072_17450</name>
</gene>
<organism evidence="2 3">
    <name type="scientific">Azospirillum thiophilum</name>
    <dbReference type="NCBI Taxonomy" id="528244"/>
    <lineage>
        <taxon>Bacteria</taxon>
        <taxon>Pseudomonadati</taxon>
        <taxon>Pseudomonadota</taxon>
        <taxon>Alphaproteobacteria</taxon>
        <taxon>Rhodospirillales</taxon>
        <taxon>Azospirillaceae</taxon>
        <taxon>Azospirillum</taxon>
    </lineage>
</organism>
<dbReference type="PANTHER" id="PTHR30007">
    <property type="entry name" value="PHP DOMAIN PROTEIN"/>
    <property type="match status" value="1"/>
</dbReference>
<reference evidence="3" key="1">
    <citation type="submission" date="2015-08" db="EMBL/GenBank/DDBJ databases">
        <title>Complete Genome Sequence of Azospirillum thiophilum BV-S.</title>
        <authorList>
            <person name="Fomenkov A."/>
            <person name="Vincze T."/>
            <person name="Grabovich M."/>
            <person name="Dubinina G."/>
            <person name="Orlova M."/>
            <person name="Belousova E."/>
            <person name="Roberts R.J."/>
        </authorList>
    </citation>
    <scope>NUCLEOTIDE SEQUENCE [LARGE SCALE GENOMIC DNA]</scope>
    <source>
        <strain evidence="3">BV-S</strain>
    </source>
</reference>
<dbReference type="InterPro" id="IPR025668">
    <property type="entry name" value="Tnp_DDE_dom"/>
</dbReference>
<proteinExistence type="predicted"/>
<evidence type="ECO:0000313" key="2">
    <source>
        <dbReference type="EMBL" id="ALG73183.1"/>
    </source>
</evidence>